<evidence type="ECO:0000259" key="17">
    <source>
        <dbReference type="PROSITE" id="PS51068"/>
    </source>
</evidence>
<dbReference type="GO" id="GO:0140078">
    <property type="term" value="F:class I DNA-(apurinic or apyrimidinic site) endonuclease activity"/>
    <property type="evidence" value="ECO:0007669"/>
    <property type="project" value="UniProtKB-EC"/>
</dbReference>
<keyword evidence="7" id="KW-0862">Zinc</keyword>
<dbReference type="PROSITE" id="PS01242">
    <property type="entry name" value="ZF_FPG_1"/>
    <property type="match status" value="1"/>
</dbReference>
<dbReference type="Pfam" id="PF01149">
    <property type="entry name" value="Fapy_DNA_glyco"/>
    <property type="match status" value="1"/>
</dbReference>
<sequence length="277" mass="30252">MPEGDTVYQAARRLRAALVDRELTVTDFRVPALATVDLTGRSVLEVVPRGKHLLTRIEGGVTLHTHLRMDGTWHVQDTGAHPLPRPWHAIRLVLANAAHTVVGMRMPVVELLRGADESTVVGHLGPDLLGPDWDAPEAARRLAARPRRPIGEALLDQRNLAGIGNVYRVELCFLRGVAPWTPVAEAGDPLAWTVLAQRLLAANRDRVGHVTTGDTRPGRRHWVYGRAGRPCARCGTGIRRADLGDPPRVTFWCPRCQPSPDGGTPGDRRPGGSSYRA</sequence>
<evidence type="ECO:0000256" key="11">
    <source>
        <dbReference type="ARBA" id="ARBA00023268"/>
    </source>
</evidence>
<dbReference type="GO" id="GO:0008270">
    <property type="term" value="F:zinc ion binding"/>
    <property type="evidence" value="ECO:0007669"/>
    <property type="project" value="UniProtKB-KW"/>
</dbReference>
<dbReference type="PANTHER" id="PTHR42697:SF1">
    <property type="entry name" value="ENDONUCLEASE 8"/>
    <property type="match status" value="1"/>
</dbReference>
<dbReference type="Gene3D" id="3.20.190.10">
    <property type="entry name" value="MutM-like, N-terminal"/>
    <property type="match status" value="1"/>
</dbReference>
<dbReference type="SUPFAM" id="SSF81624">
    <property type="entry name" value="N-terminal domain of MutM-like DNA repair proteins"/>
    <property type="match status" value="1"/>
</dbReference>
<keyword evidence="18" id="KW-0540">Nuclease</keyword>
<protein>
    <recommendedName>
        <fullName evidence="2">DNA-(apurinic or apyrimidinic site) lyase</fullName>
        <ecNumber evidence="2">4.2.99.18</ecNumber>
    </recommendedName>
</protein>
<dbReference type="EC" id="4.2.99.18" evidence="2"/>
<reference evidence="18 19" key="1">
    <citation type="submission" date="2018-12" db="EMBL/GenBank/DDBJ databases">
        <title>Draft genome sequence of Embleya hyalina NBRC 13850T.</title>
        <authorList>
            <person name="Komaki H."/>
            <person name="Hosoyama A."/>
            <person name="Kimura A."/>
            <person name="Ichikawa N."/>
            <person name="Tamura T."/>
        </authorList>
    </citation>
    <scope>NUCLEOTIDE SEQUENCE [LARGE SCALE GENOMIC DNA]</scope>
    <source>
        <strain evidence="18 19">NBRC 13850</strain>
    </source>
</reference>
<keyword evidence="3" id="KW-0479">Metal-binding</keyword>
<evidence type="ECO:0000256" key="1">
    <source>
        <dbReference type="ARBA" id="ARBA00009409"/>
    </source>
</evidence>
<dbReference type="PROSITE" id="PS51066">
    <property type="entry name" value="ZF_FPG_2"/>
    <property type="match status" value="1"/>
</dbReference>
<evidence type="ECO:0000259" key="16">
    <source>
        <dbReference type="PROSITE" id="PS51066"/>
    </source>
</evidence>
<feature type="domain" description="Formamidopyrimidine-DNA glycosylase catalytic" evidence="17">
    <location>
        <begin position="2"/>
        <end position="130"/>
    </location>
</feature>
<evidence type="ECO:0000256" key="3">
    <source>
        <dbReference type="ARBA" id="ARBA00022723"/>
    </source>
</evidence>
<gene>
    <name evidence="18" type="primary">nei_1</name>
    <name evidence="18" type="ORF">EHYA_04023</name>
</gene>
<dbReference type="SUPFAM" id="SSF46946">
    <property type="entry name" value="S13-like H2TH domain"/>
    <property type="match status" value="1"/>
</dbReference>
<keyword evidence="19" id="KW-1185">Reference proteome</keyword>
<keyword evidence="8" id="KW-0238">DNA-binding</keyword>
<organism evidence="18 19">
    <name type="scientific">Embleya hyalina</name>
    <dbReference type="NCBI Taxonomy" id="516124"/>
    <lineage>
        <taxon>Bacteria</taxon>
        <taxon>Bacillati</taxon>
        <taxon>Actinomycetota</taxon>
        <taxon>Actinomycetes</taxon>
        <taxon>Kitasatosporales</taxon>
        <taxon>Streptomycetaceae</taxon>
        <taxon>Embleya</taxon>
    </lineage>
</organism>
<dbReference type="AlphaFoldDB" id="A0A401YP54"/>
<dbReference type="InterPro" id="IPR012319">
    <property type="entry name" value="FPG_cat"/>
</dbReference>
<keyword evidence="12" id="KW-0326">Glycosidase</keyword>
<comment type="catalytic activity">
    <reaction evidence="13">
        <text>2'-deoxyribonucleotide-(2'-deoxyribose 5'-phosphate)-2'-deoxyribonucleotide-DNA = a 3'-end 2'-deoxyribonucleotide-(2,3-dehydro-2,3-deoxyribose 5'-phosphate)-DNA + a 5'-end 5'-phospho-2'-deoxyribonucleoside-DNA + H(+)</text>
        <dbReference type="Rhea" id="RHEA:66592"/>
        <dbReference type="Rhea" id="RHEA-COMP:13180"/>
        <dbReference type="Rhea" id="RHEA-COMP:16897"/>
        <dbReference type="Rhea" id="RHEA-COMP:17067"/>
        <dbReference type="ChEBI" id="CHEBI:15378"/>
        <dbReference type="ChEBI" id="CHEBI:136412"/>
        <dbReference type="ChEBI" id="CHEBI:157695"/>
        <dbReference type="ChEBI" id="CHEBI:167181"/>
        <dbReference type="EC" id="4.2.99.18"/>
    </reaction>
</comment>
<dbReference type="InterPro" id="IPR015887">
    <property type="entry name" value="DNA_glyclase_Znf_dom_DNA_BS"/>
</dbReference>
<proteinExistence type="inferred from homology"/>
<name>A0A401YP54_9ACTN</name>
<evidence type="ECO:0000313" key="19">
    <source>
        <dbReference type="Proteomes" id="UP000286931"/>
    </source>
</evidence>
<dbReference type="InterPro" id="IPR010979">
    <property type="entry name" value="Ribosomal_uS13-like_H2TH"/>
</dbReference>
<dbReference type="PROSITE" id="PS51068">
    <property type="entry name" value="FPG_CAT"/>
    <property type="match status" value="1"/>
</dbReference>
<dbReference type="InterPro" id="IPR044090">
    <property type="entry name" value="Nei2_N"/>
</dbReference>
<evidence type="ECO:0000256" key="2">
    <source>
        <dbReference type="ARBA" id="ARBA00012720"/>
    </source>
</evidence>
<dbReference type="Proteomes" id="UP000286931">
    <property type="component" value="Unassembled WGS sequence"/>
</dbReference>
<evidence type="ECO:0000313" key="18">
    <source>
        <dbReference type="EMBL" id="GCD96338.1"/>
    </source>
</evidence>
<dbReference type="EMBL" id="BIFH01000020">
    <property type="protein sequence ID" value="GCD96338.1"/>
    <property type="molecule type" value="Genomic_DNA"/>
</dbReference>
<dbReference type="InterPro" id="IPR000214">
    <property type="entry name" value="Znf_DNA_glyclase/AP_lyase"/>
</dbReference>
<dbReference type="InterPro" id="IPR015886">
    <property type="entry name" value="H2TH_FPG"/>
</dbReference>
<feature type="domain" description="FPG-type" evidence="16">
    <location>
        <begin position="222"/>
        <end position="258"/>
    </location>
</feature>
<keyword evidence="6" id="KW-0378">Hydrolase</keyword>
<keyword evidence="4" id="KW-0227">DNA damage</keyword>
<dbReference type="OrthoDB" id="9800855at2"/>
<dbReference type="InterPro" id="IPR035937">
    <property type="entry name" value="FPG_N"/>
</dbReference>
<comment type="similarity">
    <text evidence="1">Belongs to the FPG family.</text>
</comment>
<dbReference type="RefSeq" id="WP_126638399.1">
    <property type="nucleotide sequence ID" value="NZ_BIFH01000020.1"/>
</dbReference>
<dbReference type="PANTHER" id="PTHR42697">
    <property type="entry name" value="ENDONUCLEASE 8"/>
    <property type="match status" value="1"/>
</dbReference>
<evidence type="ECO:0000256" key="7">
    <source>
        <dbReference type="ARBA" id="ARBA00022833"/>
    </source>
</evidence>
<keyword evidence="11" id="KW-0511">Multifunctional enzyme</keyword>
<evidence type="ECO:0000256" key="13">
    <source>
        <dbReference type="ARBA" id="ARBA00044632"/>
    </source>
</evidence>
<dbReference type="SMART" id="SM00898">
    <property type="entry name" value="Fapy_DNA_glyco"/>
    <property type="match status" value="1"/>
</dbReference>
<evidence type="ECO:0000256" key="14">
    <source>
        <dbReference type="PROSITE-ProRule" id="PRU00391"/>
    </source>
</evidence>
<keyword evidence="5 14" id="KW-0863">Zinc-finger</keyword>
<evidence type="ECO:0000256" key="6">
    <source>
        <dbReference type="ARBA" id="ARBA00022801"/>
    </source>
</evidence>
<evidence type="ECO:0000256" key="15">
    <source>
        <dbReference type="SAM" id="MobiDB-lite"/>
    </source>
</evidence>
<keyword evidence="10" id="KW-0456">Lyase</keyword>
<evidence type="ECO:0000256" key="9">
    <source>
        <dbReference type="ARBA" id="ARBA00023204"/>
    </source>
</evidence>
<dbReference type="GO" id="GO:0003684">
    <property type="term" value="F:damaged DNA binding"/>
    <property type="evidence" value="ECO:0007669"/>
    <property type="project" value="InterPro"/>
</dbReference>
<keyword evidence="9" id="KW-0234">DNA repair</keyword>
<feature type="region of interest" description="Disordered" evidence="15">
    <location>
        <begin position="255"/>
        <end position="277"/>
    </location>
</feature>
<dbReference type="CDD" id="cd08971">
    <property type="entry name" value="AcNei2_N"/>
    <property type="match status" value="1"/>
</dbReference>
<dbReference type="GO" id="GO:0006284">
    <property type="term" value="P:base-excision repair"/>
    <property type="evidence" value="ECO:0007669"/>
    <property type="project" value="InterPro"/>
</dbReference>
<dbReference type="SUPFAM" id="SSF57716">
    <property type="entry name" value="Glucocorticoid receptor-like (DNA-binding domain)"/>
    <property type="match status" value="1"/>
</dbReference>
<comment type="caution">
    <text evidence="18">The sequence shown here is derived from an EMBL/GenBank/DDBJ whole genome shotgun (WGS) entry which is preliminary data.</text>
</comment>
<dbReference type="GO" id="GO:0000703">
    <property type="term" value="F:oxidized pyrimidine nucleobase lesion DNA N-glycosylase activity"/>
    <property type="evidence" value="ECO:0007669"/>
    <property type="project" value="TreeGrafter"/>
</dbReference>
<evidence type="ECO:0000256" key="12">
    <source>
        <dbReference type="ARBA" id="ARBA00023295"/>
    </source>
</evidence>
<accession>A0A401YP54</accession>
<dbReference type="SMART" id="SM01232">
    <property type="entry name" value="H2TH"/>
    <property type="match status" value="1"/>
</dbReference>
<evidence type="ECO:0000256" key="8">
    <source>
        <dbReference type="ARBA" id="ARBA00023125"/>
    </source>
</evidence>
<dbReference type="Pfam" id="PF06831">
    <property type="entry name" value="H2TH"/>
    <property type="match status" value="1"/>
</dbReference>
<dbReference type="Gene3D" id="1.10.8.50">
    <property type="match status" value="1"/>
</dbReference>
<evidence type="ECO:0000256" key="10">
    <source>
        <dbReference type="ARBA" id="ARBA00023239"/>
    </source>
</evidence>
<evidence type="ECO:0000256" key="4">
    <source>
        <dbReference type="ARBA" id="ARBA00022763"/>
    </source>
</evidence>
<keyword evidence="18" id="KW-0255">Endonuclease</keyword>
<evidence type="ECO:0000256" key="5">
    <source>
        <dbReference type="ARBA" id="ARBA00022771"/>
    </source>
</evidence>